<keyword evidence="3" id="KW-1185">Reference proteome</keyword>
<dbReference type="AlphaFoldDB" id="A0A7N0UDJ3"/>
<evidence type="ECO:0000256" key="1">
    <source>
        <dbReference type="SAM" id="SignalP"/>
    </source>
</evidence>
<dbReference type="Gramene" id="Kaladp0061s0078.1.v1.1">
    <property type="protein sequence ID" value="Kaladp0061s0078.1.v1.1.CDS.1"/>
    <property type="gene ID" value="Kaladp0061s0078.v1.1"/>
</dbReference>
<evidence type="ECO:0000313" key="3">
    <source>
        <dbReference type="Proteomes" id="UP000594263"/>
    </source>
</evidence>
<reference evidence="2" key="1">
    <citation type="submission" date="2021-01" db="UniProtKB">
        <authorList>
            <consortium name="EnsemblPlants"/>
        </authorList>
    </citation>
    <scope>IDENTIFICATION</scope>
</reference>
<proteinExistence type="predicted"/>
<evidence type="ECO:0000313" key="2">
    <source>
        <dbReference type="EnsemblPlants" id="Kaladp0061s0078.1.v1.1.CDS.1"/>
    </source>
</evidence>
<sequence length="125" mass="14520">MLFNRIFFLFPLTLIFIYPIPNLSSPSQTLRPILTIAFKLPPSPFSIQASKWLPHVKRARSSFSIHPIFLFHRQFGRWVSLTAHIPTSASIVSRFFEYEESASLLPNQITTVGIQVVDRQIWHRI</sequence>
<keyword evidence="1" id="KW-0732">Signal</keyword>
<accession>A0A7N0UDJ3</accession>
<dbReference type="Proteomes" id="UP000594263">
    <property type="component" value="Unplaced"/>
</dbReference>
<feature type="signal peptide" evidence="1">
    <location>
        <begin position="1"/>
        <end position="24"/>
    </location>
</feature>
<name>A0A7N0UDJ3_KALFE</name>
<dbReference type="EnsemblPlants" id="Kaladp0061s0078.1.v1.1">
    <property type="protein sequence ID" value="Kaladp0061s0078.1.v1.1.CDS.1"/>
    <property type="gene ID" value="Kaladp0061s0078.v1.1"/>
</dbReference>
<organism evidence="2 3">
    <name type="scientific">Kalanchoe fedtschenkoi</name>
    <name type="common">Lavender scallops</name>
    <name type="synonym">South American air plant</name>
    <dbReference type="NCBI Taxonomy" id="63787"/>
    <lineage>
        <taxon>Eukaryota</taxon>
        <taxon>Viridiplantae</taxon>
        <taxon>Streptophyta</taxon>
        <taxon>Embryophyta</taxon>
        <taxon>Tracheophyta</taxon>
        <taxon>Spermatophyta</taxon>
        <taxon>Magnoliopsida</taxon>
        <taxon>eudicotyledons</taxon>
        <taxon>Gunneridae</taxon>
        <taxon>Pentapetalae</taxon>
        <taxon>Saxifragales</taxon>
        <taxon>Crassulaceae</taxon>
        <taxon>Kalanchoe</taxon>
    </lineage>
</organism>
<protein>
    <submittedName>
        <fullName evidence="2">Uncharacterized protein</fullName>
    </submittedName>
</protein>
<feature type="chain" id="PRO_5029817963" evidence="1">
    <location>
        <begin position="25"/>
        <end position="125"/>
    </location>
</feature>